<dbReference type="eggNOG" id="COG4641">
    <property type="taxonomic scope" value="Bacteria"/>
</dbReference>
<reference evidence="1 2" key="1">
    <citation type="submission" date="2014-07" db="EMBL/GenBank/DDBJ databases">
        <title>Genome of Chryseobacterium formosense LMG 24722.</title>
        <authorList>
            <person name="Pipes S.E."/>
            <person name="Stropko S.J."/>
            <person name="Newman J.D."/>
        </authorList>
    </citation>
    <scope>NUCLEOTIDE SEQUENCE [LARGE SCALE GENOMIC DNA]</scope>
    <source>
        <strain evidence="1 2">LMG 24722</strain>
    </source>
</reference>
<dbReference type="Proteomes" id="UP000028713">
    <property type="component" value="Unassembled WGS sequence"/>
</dbReference>
<evidence type="ECO:0000313" key="2">
    <source>
        <dbReference type="Proteomes" id="UP000028713"/>
    </source>
</evidence>
<dbReference type="AlphaFoldDB" id="A0A085Z2L6"/>
<dbReference type="EMBL" id="JPRP01000002">
    <property type="protein sequence ID" value="KFE98679.1"/>
    <property type="molecule type" value="Genomic_DNA"/>
</dbReference>
<evidence type="ECO:0008006" key="3">
    <source>
        <dbReference type="Google" id="ProtNLM"/>
    </source>
</evidence>
<proteinExistence type="predicted"/>
<gene>
    <name evidence="1" type="ORF">IX39_14720</name>
</gene>
<sequence>MPSILFIYKNQVLGEPFVEQFIKNSYDLEILFKDKLYYNQFSIWQKIVNIFYRNVLKNNSYPITANHANFEKYCKRSLKQLGNDHFDYCVVIRGDLVPEFVLKKARKISDKMVDFQLDGISVSKKILSYRNYFDEIFVFDKNDIKDNPGYHLKFITNCFFGKDNTDYMAEYDFFYIGQYLADRHQKITNLFTYLDENTIKTNPLIYLNTDRSYVNTDSRIKNLIDGTSYQENLDMVKKSSILIDLKRDEHSGLSLRFFEALKYRKKMITNNPTVKEYDFYHPDNIFVTDFNNFDRLSDFLTKPYRPIDHEITDQYEFENWIKKLLA</sequence>
<accession>A0A085Z2L6</accession>
<organism evidence="1 2">
    <name type="scientific">Chryseobacterium formosense</name>
    <dbReference type="NCBI Taxonomy" id="236814"/>
    <lineage>
        <taxon>Bacteria</taxon>
        <taxon>Pseudomonadati</taxon>
        <taxon>Bacteroidota</taxon>
        <taxon>Flavobacteriia</taxon>
        <taxon>Flavobacteriales</taxon>
        <taxon>Weeksellaceae</taxon>
        <taxon>Chryseobacterium group</taxon>
        <taxon>Chryseobacterium</taxon>
    </lineage>
</organism>
<protein>
    <recommendedName>
        <fullName evidence="3">Lipopolysaccharide core biosynthesis protein rfaS</fullName>
    </recommendedName>
</protein>
<dbReference type="RefSeq" id="WP_034677930.1">
    <property type="nucleotide sequence ID" value="NZ_FPAP01000002.1"/>
</dbReference>
<comment type="caution">
    <text evidence="1">The sequence shown here is derived from an EMBL/GenBank/DDBJ whole genome shotgun (WGS) entry which is preliminary data.</text>
</comment>
<dbReference type="OrthoDB" id="3251881at2"/>
<evidence type="ECO:0000313" key="1">
    <source>
        <dbReference type="EMBL" id="KFE98679.1"/>
    </source>
</evidence>
<name>A0A085Z2L6_9FLAO</name>
<keyword evidence="2" id="KW-1185">Reference proteome</keyword>
<dbReference type="STRING" id="236814.IX39_14720"/>